<dbReference type="PANTHER" id="PTHR10663">
    <property type="entry name" value="GUANYL-NUCLEOTIDE EXCHANGE FACTOR"/>
    <property type="match status" value="1"/>
</dbReference>
<dbReference type="FunFam" id="1.10.220.20:FF:000002">
    <property type="entry name" value="Brefeldin A-inhibited guanine nucleotide-exchange protein 1"/>
    <property type="match status" value="1"/>
</dbReference>
<dbReference type="InterPro" id="IPR032629">
    <property type="entry name" value="DCB_dom"/>
</dbReference>
<evidence type="ECO:0000259" key="11">
    <source>
        <dbReference type="PROSITE" id="PS50190"/>
    </source>
</evidence>
<gene>
    <name evidence="12" type="primary">arfgef2</name>
</gene>
<dbReference type="Pfam" id="PF20252">
    <property type="entry name" value="BIG2_C"/>
    <property type="match status" value="1"/>
</dbReference>
<keyword evidence="6" id="KW-0597">Phosphoprotein</keyword>
<keyword evidence="4" id="KW-0813">Transport</keyword>
<comment type="subcellular location">
    <subcellularLocation>
        <location evidence="2">Cytoplasm</location>
        <location evidence="2">Perinuclear region</location>
    </subcellularLocation>
    <subcellularLocation>
        <location evidence="3">Golgi apparatus</location>
        <location evidence="3">trans-Golgi network</location>
    </subcellularLocation>
    <subcellularLocation>
        <location evidence="1">Membrane</location>
    </subcellularLocation>
</comment>
<evidence type="ECO:0000256" key="6">
    <source>
        <dbReference type="ARBA" id="ARBA00022553"/>
    </source>
</evidence>
<dbReference type="InterPro" id="IPR023394">
    <property type="entry name" value="Sec7_C_sf"/>
</dbReference>
<name>A0A674ML92_TAKRU</name>
<dbReference type="Pfam" id="PF12783">
    <property type="entry name" value="Sec7-like_HUS"/>
    <property type="match status" value="1"/>
</dbReference>
<dbReference type="InterPro" id="IPR035999">
    <property type="entry name" value="Sec7_dom_sf"/>
</dbReference>
<sequence>MYIESKTKSMFLSRALEKILLDKEVKRSQHDQLRKACQVALGKCVTVVRSGRAIASYNVVQPRTSYIEAEKYVLPFELACQSKSPRIVSTSLDCLQKLIAYGHITGNALDSRMPGKRLIDRLVETICNCFQGTQTDEGVQLQIIKALLTIVTSPHIEIHEGTVLLTVRTCYNIYLASRNLINQTTAKATLAQMLNVIFTRMETQALLVFLLPDVAITWDCYIYHHHCLLVFIHHHLVSLDLEVPHDLDLLVLHHFRGCLPPGPWDLQPILSADVPVHQGSGTFLAERYLFFYSKPCLLQLCQDADALQEPQNTASFCHILQKDAFLVFRSLCKLSMKPLADGPPDPKSHELRSKIISLQLLLSLLQGAGPVFRAHDMFANAIKQYLCVALSKNGVSSVPEVFELSLAIFLTLLSHFKIHLKMQIEVFFREIFLTILETSTSSFEHKWMVIQTLTRICADAQCVVDIYVNYDCHLNAANIFERLVNDLSKIAQGRSGQELGMTSLQELSLRKKGLECLVSILKCMVEWSKDMYVNPHLQSNLGQENLSNTEGGALRLPDQLAGRRDSVSSLDSTMSSSLPASQTDLPEQYEVIKQQKDIIEHGIELFNKKPKRGIQYLQDQSMLGVTAEDIAQFLHQEERLDTTQVGEFLSENFKFNKEVMYCYVDQLDFCGWDFVSALRTFLEGFRLPGEAQKIDRLMEKFAARFLECNQGQTLFASADTAYVLAYSIIMLTTDLHSPQVKNKMTKEQYIKMNRGINDSKDLPEEYLSAIYDEIAGKKIAIKESKEFSIMPKSTKQSVANEKQRRLLYNMEMEQMAKTAKALMEAVSHAQAPFFSATHLEHVRPMFKLAWTPLLAAFSVGLQDCDDLEVASLCLEGIRCAIRIACIFNMQLERDAYVQALARFTLLTACSSITEMKQKNIDTIKTLITVAHTDGNYLGNSWHEILRCISQLELAQLIGTGVKPRYSSGVVREKELNIKGLPAGVEEFMPLGLGNMVGNQEKRQMVHIQESVGETSSQSVVVAVDRIFTGSTRLDGNAIVDFVRWLCAVSMDELASAHQPRMFSLQKIVEISYYNMNRIRLQWSRIWQVIGDHFNKVGCNPNEDVAIFAVDSLRQLSMKFLEKGELANFRFQKDFLRPFEHIVKKNRSPTIRDMVIRCVAQMVNSQASNIRSGWKNIFSVFHQAASDHDETIVELAFQTTGHIVMNTFNDHFAAAIDSFQDVVKCLAEFVCNTAFPDTSMEAIRLIRQCARYVSQRPQTLREYTSDDMNVAPGDRVWVRGWFPILFELSCIISRCKLDVRTRGLTVMFEIMKTYGHTFERHWWQDLFRIVFRIFDNMKLPEQQTEIHCITWMTTTCNHALYAICDVFTQFYEPLSEILLADIFTQLQWCVRQDNEQLARSGTNCLENLVILNGEKFNNEVWNMTCSCMLEIFQSTSPHTLLAWRPAGQEEETVDVTFSVKNYLNLFFLPSTEVSDQKLFAGLLIKCVVQLELIQTIDNIVFYPATSKKEDAEHMAAAQRNALGELDAEADPGPDQGMYMYMTSAHLFKLLDCLVESHTFAKNFNSNSEQRTALWRAGFKGKSKPNLLKQETCSLACSLRILFKMYSDPKLKDSWPDIQTRLLLMCTQALDYFISLTSESHREAWNSLLMLLLTKTLQLPNDKFKPHASCYYPHLCEMIQFDLIPELRAALGCFFLRIGHIFHISIPEEATASMLTT</sequence>
<evidence type="ECO:0000256" key="7">
    <source>
        <dbReference type="ARBA" id="ARBA00022658"/>
    </source>
</evidence>
<dbReference type="GeneTree" id="ENSGT00940000158950"/>
<evidence type="ECO:0000256" key="8">
    <source>
        <dbReference type="ARBA" id="ARBA00022927"/>
    </source>
</evidence>
<feature type="domain" description="SEC7" evidence="11">
    <location>
        <begin position="588"/>
        <end position="777"/>
    </location>
</feature>
<dbReference type="GO" id="GO:0016020">
    <property type="term" value="C:membrane"/>
    <property type="evidence" value="ECO:0007669"/>
    <property type="project" value="UniProtKB-SubCell"/>
</dbReference>
<evidence type="ECO:0000256" key="3">
    <source>
        <dbReference type="ARBA" id="ARBA00004601"/>
    </source>
</evidence>
<evidence type="ECO:0000313" key="13">
    <source>
        <dbReference type="Proteomes" id="UP000005226"/>
    </source>
</evidence>
<keyword evidence="10" id="KW-0472">Membrane</keyword>
<dbReference type="GO" id="GO:0005794">
    <property type="term" value="C:Golgi apparatus"/>
    <property type="evidence" value="ECO:0007669"/>
    <property type="project" value="UniProtKB-SubCell"/>
</dbReference>
<evidence type="ECO:0000256" key="4">
    <source>
        <dbReference type="ARBA" id="ARBA00022448"/>
    </source>
</evidence>
<dbReference type="SUPFAM" id="SSF48425">
    <property type="entry name" value="Sec7 domain"/>
    <property type="match status" value="1"/>
</dbReference>
<dbReference type="GO" id="GO:0005085">
    <property type="term" value="F:guanyl-nucleotide exchange factor activity"/>
    <property type="evidence" value="ECO:0007669"/>
    <property type="project" value="UniProtKB-KW"/>
</dbReference>
<reference evidence="12" key="2">
    <citation type="submission" date="2025-08" db="UniProtKB">
        <authorList>
            <consortium name="Ensembl"/>
        </authorList>
    </citation>
    <scope>IDENTIFICATION</scope>
</reference>
<dbReference type="Gene3D" id="1.25.10.10">
    <property type="entry name" value="Leucine-rich Repeat Variant"/>
    <property type="match status" value="1"/>
</dbReference>
<dbReference type="InterPro" id="IPR046455">
    <property type="entry name" value="Sec7/BIG1-like_C"/>
</dbReference>
<dbReference type="PANTHER" id="PTHR10663:SF124">
    <property type="entry name" value="BREFELDIN A-INHIBITED GUANINE NUCLEOTIDE-EXCHANGE PROTEIN 2"/>
    <property type="match status" value="1"/>
</dbReference>
<dbReference type="GO" id="GO:0015031">
    <property type="term" value="P:protein transport"/>
    <property type="evidence" value="ECO:0007669"/>
    <property type="project" value="UniProtKB-KW"/>
</dbReference>
<evidence type="ECO:0000256" key="5">
    <source>
        <dbReference type="ARBA" id="ARBA00022490"/>
    </source>
</evidence>
<keyword evidence="9" id="KW-0333">Golgi apparatus</keyword>
<proteinExistence type="predicted"/>
<dbReference type="Ensembl" id="ENSTRUT00000088434.1">
    <property type="protein sequence ID" value="ENSTRUP00000061754.1"/>
    <property type="gene ID" value="ENSTRUG00000005014.3"/>
</dbReference>
<dbReference type="PROSITE" id="PS50190">
    <property type="entry name" value="SEC7"/>
    <property type="match status" value="1"/>
</dbReference>
<accession>A0A674ML92</accession>
<keyword evidence="13" id="KW-1185">Reference proteome</keyword>
<evidence type="ECO:0000256" key="1">
    <source>
        <dbReference type="ARBA" id="ARBA00004370"/>
    </source>
</evidence>
<dbReference type="GO" id="GO:0048471">
    <property type="term" value="C:perinuclear region of cytoplasm"/>
    <property type="evidence" value="ECO:0007669"/>
    <property type="project" value="UniProtKB-SubCell"/>
</dbReference>
<reference evidence="12 13" key="1">
    <citation type="journal article" date="2011" name="Genome Biol. Evol.">
        <title>Integration of the genetic map and genome assembly of fugu facilitates insights into distinct features of genome evolution in teleosts and mammals.</title>
        <authorList>
            <person name="Kai W."/>
            <person name="Kikuchi K."/>
            <person name="Tohari S."/>
            <person name="Chew A.K."/>
            <person name="Tay A."/>
            <person name="Fujiwara A."/>
            <person name="Hosoya S."/>
            <person name="Suetake H."/>
            <person name="Naruse K."/>
            <person name="Brenner S."/>
            <person name="Suzuki Y."/>
            <person name="Venkatesh B."/>
        </authorList>
    </citation>
    <scope>NUCLEOTIDE SEQUENCE [LARGE SCALE GENOMIC DNA]</scope>
</reference>
<dbReference type="InterPro" id="IPR015403">
    <property type="entry name" value="Mon2/Sec7/BIG1-like_HDS"/>
</dbReference>
<dbReference type="InterPro" id="IPR011989">
    <property type="entry name" value="ARM-like"/>
</dbReference>
<dbReference type="GO" id="GO:0032012">
    <property type="term" value="P:regulation of ARF protein signal transduction"/>
    <property type="evidence" value="ECO:0007669"/>
    <property type="project" value="InterPro"/>
</dbReference>
<dbReference type="Pfam" id="PF01369">
    <property type="entry name" value="Sec7"/>
    <property type="match status" value="1"/>
</dbReference>
<keyword evidence="5" id="KW-0963">Cytoplasm</keyword>
<organism evidence="12 13">
    <name type="scientific">Takifugu rubripes</name>
    <name type="common">Japanese pufferfish</name>
    <name type="synonym">Fugu rubripes</name>
    <dbReference type="NCBI Taxonomy" id="31033"/>
    <lineage>
        <taxon>Eukaryota</taxon>
        <taxon>Metazoa</taxon>
        <taxon>Chordata</taxon>
        <taxon>Craniata</taxon>
        <taxon>Vertebrata</taxon>
        <taxon>Euteleostomi</taxon>
        <taxon>Actinopterygii</taxon>
        <taxon>Neopterygii</taxon>
        <taxon>Teleostei</taxon>
        <taxon>Neoteleostei</taxon>
        <taxon>Acanthomorphata</taxon>
        <taxon>Eupercaria</taxon>
        <taxon>Tetraodontiformes</taxon>
        <taxon>Tetradontoidea</taxon>
        <taxon>Tetraodontidae</taxon>
        <taxon>Takifugu</taxon>
    </lineage>
</organism>
<dbReference type="Pfam" id="PF09324">
    <property type="entry name" value="Sec7-like_HDS"/>
    <property type="match status" value="1"/>
</dbReference>
<dbReference type="InterPro" id="IPR032691">
    <property type="entry name" value="Mon2/Sec7/BIG1-like_HUS"/>
</dbReference>
<protein>
    <submittedName>
        <fullName evidence="12">ARF guanine nucleotide exchange factor 2</fullName>
    </submittedName>
</protein>
<evidence type="ECO:0000313" key="12">
    <source>
        <dbReference type="Ensembl" id="ENSTRUP00000061754.1"/>
    </source>
</evidence>
<reference evidence="12" key="3">
    <citation type="submission" date="2025-09" db="UniProtKB">
        <authorList>
            <consortium name="Ensembl"/>
        </authorList>
    </citation>
    <scope>IDENTIFICATION</scope>
</reference>
<evidence type="ECO:0000256" key="9">
    <source>
        <dbReference type="ARBA" id="ARBA00023034"/>
    </source>
</evidence>
<dbReference type="InterPro" id="IPR000904">
    <property type="entry name" value="Sec7_dom"/>
</dbReference>
<dbReference type="Gene3D" id="1.10.1000.11">
    <property type="entry name" value="Arf Nucleotide-binding Site Opener,domain 2"/>
    <property type="match status" value="1"/>
</dbReference>
<dbReference type="Pfam" id="PF16213">
    <property type="entry name" value="DCB"/>
    <property type="match status" value="1"/>
</dbReference>
<dbReference type="SMART" id="SM00222">
    <property type="entry name" value="Sec7"/>
    <property type="match status" value="1"/>
</dbReference>
<dbReference type="SUPFAM" id="SSF48371">
    <property type="entry name" value="ARM repeat"/>
    <property type="match status" value="1"/>
</dbReference>
<evidence type="ECO:0000256" key="2">
    <source>
        <dbReference type="ARBA" id="ARBA00004556"/>
    </source>
</evidence>
<dbReference type="Proteomes" id="UP000005226">
    <property type="component" value="Chromosome 3"/>
</dbReference>
<evidence type="ECO:0000256" key="10">
    <source>
        <dbReference type="ARBA" id="ARBA00023136"/>
    </source>
</evidence>
<dbReference type="Gene3D" id="1.10.220.20">
    <property type="match status" value="1"/>
</dbReference>
<dbReference type="FunFam" id="1.25.10.10:FF:000143">
    <property type="entry name" value="ADP-ribosylation factor guanine nucleotide-exchange factor 2 (brefeldin A-inhibited)"/>
    <property type="match status" value="1"/>
</dbReference>
<dbReference type="CDD" id="cd00171">
    <property type="entry name" value="Sec7"/>
    <property type="match status" value="1"/>
</dbReference>
<dbReference type="InterPro" id="IPR016024">
    <property type="entry name" value="ARM-type_fold"/>
</dbReference>
<keyword evidence="7" id="KW-0344">Guanine-nucleotide releasing factor</keyword>
<keyword evidence="8" id="KW-0653">Protein transport</keyword>
<dbReference type="FunFam" id="1.10.1000.11:FF:000003">
    <property type="entry name" value="Brefeldin A-inhibited guanine nucleotide-exchange protein 1"/>
    <property type="match status" value="1"/>
</dbReference>